<reference evidence="2 3" key="2">
    <citation type="submission" date="2007-09" db="EMBL/GenBank/DDBJ databases">
        <title>Draft genome sequence of Clostridium bolteae (ATCC BAA-613).</title>
        <authorList>
            <person name="Sudarsanam P."/>
            <person name="Ley R."/>
            <person name="Guruge J."/>
            <person name="Turnbaugh P.J."/>
            <person name="Mahowald M."/>
            <person name="Liep D."/>
            <person name="Gordon J."/>
        </authorList>
    </citation>
    <scope>NUCLEOTIDE SEQUENCE [LARGE SCALE GENOMIC DNA]</scope>
    <source>
        <strain evidence="3">ATCC BAA-613 / DSM 15670 / CCUG 46953 / JCM 12243 / WAL 16351</strain>
    </source>
</reference>
<accession>A8RXQ7</accession>
<keyword evidence="1" id="KW-0812">Transmembrane</keyword>
<dbReference type="EMBL" id="ABCC02000039">
    <property type="protein sequence ID" value="EDP14380.1"/>
    <property type="molecule type" value="Genomic_DNA"/>
</dbReference>
<reference evidence="2 3" key="1">
    <citation type="submission" date="2007-08" db="EMBL/GenBank/DDBJ databases">
        <authorList>
            <person name="Fulton L."/>
            <person name="Clifton S."/>
            <person name="Fulton B."/>
            <person name="Xu J."/>
            <person name="Minx P."/>
            <person name="Pepin K.H."/>
            <person name="Johnson M."/>
            <person name="Thiruvilangam P."/>
            <person name="Bhonagiri V."/>
            <person name="Nash W.E."/>
            <person name="Mardis E.R."/>
            <person name="Wilson R.K."/>
        </authorList>
    </citation>
    <scope>NUCLEOTIDE SEQUENCE [LARGE SCALE GENOMIC DNA]</scope>
    <source>
        <strain evidence="3">ATCC BAA-613 / DSM 15670 / CCUG 46953 / JCM 12243 / WAL 16351</strain>
    </source>
</reference>
<feature type="transmembrane region" description="Helical" evidence="1">
    <location>
        <begin position="7"/>
        <end position="27"/>
    </location>
</feature>
<sequence>MDVIICSFIFHVFYSLLYLVVCIIHVISCNSKQEEPSCSSC</sequence>
<keyword evidence="1" id="KW-0472">Membrane</keyword>
<evidence type="ECO:0000256" key="1">
    <source>
        <dbReference type="SAM" id="Phobius"/>
    </source>
</evidence>
<dbReference type="PaxDb" id="411902-CLOBOL_04922"/>
<organism evidence="2 3">
    <name type="scientific">Enterocloster bolteae (strain ATCC BAA-613 / DSM 15670 / CCUG 46953 / JCM 12243 / WAL 16351)</name>
    <name type="common">Clostridium bolteae</name>
    <dbReference type="NCBI Taxonomy" id="411902"/>
    <lineage>
        <taxon>Bacteria</taxon>
        <taxon>Bacillati</taxon>
        <taxon>Bacillota</taxon>
        <taxon>Clostridia</taxon>
        <taxon>Lachnospirales</taxon>
        <taxon>Lachnospiraceae</taxon>
        <taxon>Enterocloster</taxon>
    </lineage>
</organism>
<comment type="caution">
    <text evidence="2">The sequence shown here is derived from an EMBL/GenBank/DDBJ whole genome shotgun (WGS) entry which is preliminary data.</text>
</comment>
<dbReference type="Proteomes" id="UP000005396">
    <property type="component" value="Unassembled WGS sequence"/>
</dbReference>
<name>A8RXQ7_ENTBW</name>
<proteinExistence type="predicted"/>
<gene>
    <name evidence="2" type="ORF">CLOBOL_04922</name>
</gene>
<evidence type="ECO:0000313" key="3">
    <source>
        <dbReference type="Proteomes" id="UP000005396"/>
    </source>
</evidence>
<protein>
    <submittedName>
        <fullName evidence="2">Uncharacterized protein</fullName>
    </submittedName>
</protein>
<dbReference type="HOGENOM" id="CLU_3267942_0_0_9"/>
<dbReference type="AlphaFoldDB" id="A8RXQ7"/>
<evidence type="ECO:0000313" key="2">
    <source>
        <dbReference type="EMBL" id="EDP14380.1"/>
    </source>
</evidence>
<keyword evidence="1" id="KW-1133">Transmembrane helix</keyword>